<evidence type="ECO:0000256" key="1">
    <source>
        <dbReference type="SAM" id="Phobius"/>
    </source>
</evidence>
<gene>
    <name evidence="2" type="ORF">H9815_04250</name>
</gene>
<dbReference type="PANTHER" id="PTHR23523:SF2">
    <property type="entry name" value="2-NITROIMIDAZOLE TRANSPORTER"/>
    <property type="match status" value="1"/>
</dbReference>
<dbReference type="GO" id="GO:0022857">
    <property type="term" value="F:transmembrane transporter activity"/>
    <property type="evidence" value="ECO:0007669"/>
    <property type="project" value="InterPro"/>
</dbReference>
<feature type="transmembrane region" description="Helical" evidence="1">
    <location>
        <begin position="109"/>
        <end position="131"/>
    </location>
</feature>
<organism evidence="2 3">
    <name type="scientific">Candidatus Ruania gallistercoris</name>
    <dbReference type="NCBI Taxonomy" id="2838746"/>
    <lineage>
        <taxon>Bacteria</taxon>
        <taxon>Bacillati</taxon>
        <taxon>Actinomycetota</taxon>
        <taxon>Actinomycetes</taxon>
        <taxon>Micrococcales</taxon>
        <taxon>Ruaniaceae</taxon>
        <taxon>Ruania</taxon>
    </lineage>
</organism>
<dbReference type="PANTHER" id="PTHR23523">
    <property type="match status" value="1"/>
</dbReference>
<name>A0A9D2ECV6_9MICO</name>
<keyword evidence="1" id="KW-0472">Membrane</keyword>
<feature type="transmembrane region" description="Helical" evidence="1">
    <location>
        <begin position="51"/>
        <end position="74"/>
    </location>
</feature>
<sequence length="410" mass="42774">MSRVPASRSSGRRQVGVGLALVGILLIGANLRASLTTVGPLIGEIRADLELTSMVASALVGLPLICFAVFSPIAPRVATRFGLERTLGAALLILAVGIVARSVPWLPALWLGTVLLGLAIALANVLLPSLLKRDFPLDAGRYTGAYSAVQSVFAALAAGVAVPVAGMTDAGWRLALGMWAGLALVAFAVFSPRLRGGTSVKALATSTPATATDPAPESAQHWSPWCSPTAWMITVAMGTQSTLYYVVITWWPEIEQAQGISANAAGVHVSVLQLCGIIGNLGTAAVLQRWQRDQRGLIAVLVPLNVAGLAGMLLLPSWALLWSMLLGMALGSWIVFCLASFSLRTRNHHHAASLSGMAQSFGYLLAALGPFLLGGLHDATGSWTAPLVVLLCLQVVQLISAYGAARPQVV</sequence>
<dbReference type="Proteomes" id="UP000824037">
    <property type="component" value="Unassembled WGS sequence"/>
</dbReference>
<keyword evidence="1" id="KW-0812">Transmembrane</keyword>
<feature type="transmembrane region" description="Helical" evidence="1">
    <location>
        <begin position="12"/>
        <end position="31"/>
    </location>
</feature>
<dbReference type="InterPro" id="IPR036259">
    <property type="entry name" value="MFS_trans_sf"/>
</dbReference>
<comment type="caution">
    <text evidence="2">The sequence shown here is derived from an EMBL/GenBank/DDBJ whole genome shotgun (WGS) entry which is preliminary data.</text>
</comment>
<reference evidence="2" key="1">
    <citation type="journal article" date="2021" name="PeerJ">
        <title>Extensive microbial diversity within the chicken gut microbiome revealed by metagenomics and culture.</title>
        <authorList>
            <person name="Gilroy R."/>
            <person name="Ravi A."/>
            <person name="Getino M."/>
            <person name="Pursley I."/>
            <person name="Horton D.L."/>
            <person name="Alikhan N.F."/>
            <person name="Baker D."/>
            <person name="Gharbi K."/>
            <person name="Hall N."/>
            <person name="Watson M."/>
            <person name="Adriaenssens E.M."/>
            <person name="Foster-Nyarko E."/>
            <person name="Jarju S."/>
            <person name="Secka A."/>
            <person name="Antonio M."/>
            <person name="Oren A."/>
            <person name="Chaudhuri R.R."/>
            <person name="La Ragione R."/>
            <person name="Hildebrand F."/>
            <person name="Pallen M.J."/>
        </authorList>
    </citation>
    <scope>NUCLEOTIDE SEQUENCE</scope>
    <source>
        <strain evidence="2">ChiGjej4B4-7305</strain>
    </source>
</reference>
<dbReference type="EMBL" id="DXBY01000068">
    <property type="protein sequence ID" value="HIZ34967.1"/>
    <property type="molecule type" value="Genomic_DNA"/>
</dbReference>
<dbReference type="InterPro" id="IPR011701">
    <property type="entry name" value="MFS"/>
</dbReference>
<feature type="transmembrane region" description="Helical" evidence="1">
    <location>
        <begin position="321"/>
        <end position="341"/>
    </location>
</feature>
<reference evidence="2" key="2">
    <citation type="submission" date="2021-04" db="EMBL/GenBank/DDBJ databases">
        <authorList>
            <person name="Gilroy R."/>
        </authorList>
    </citation>
    <scope>NUCLEOTIDE SEQUENCE</scope>
    <source>
        <strain evidence="2">ChiGjej4B4-7305</strain>
    </source>
</reference>
<keyword evidence="1" id="KW-1133">Transmembrane helix</keyword>
<accession>A0A9D2ECV6</accession>
<proteinExistence type="predicted"/>
<dbReference type="SUPFAM" id="SSF103473">
    <property type="entry name" value="MFS general substrate transporter"/>
    <property type="match status" value="1"/>
</dbReference>
<evidence type="ECO:0000313" key="3">
    <source>
        <dbReference type="Proteomes" id="UP000824037"/>
    </source>
</evidence>
<feature type="transmembrane region" description="Helical" evidence="1">
    <location>
        <begin position="361"/>
        <end position="377"/>
    </location>
</feature>
<evidence type="ECO:0000313" key="2">
    <source>
        <dbReference type="EMBL" id="HIZ34967.1"/>
    </source>
</evidence>
<dbReference type="AlphaFoldDB" id="A0A9D2ECV6"/>
<dbReference type="Pfam" id="PF07690">
    <property type="entry name" value="MFS_1"/>
    <property type="match status" value="1"/>
</dbReference>
<feature type="transmembrane region" description="Helical" evidence="1">
    <location>
        <begin position="170"/>
        <end position="190"/>
    </location>
</feature>
<dbReference type="Gene3D" id="1.20.1250.20">
    <property type="entry name" value="MFS general substrate transporter like domains"/>
    <property type="match status" value="2"/>
</dbReference>
<protein>
    <submittedName>
        <fullName evidence="2">MFS transporter</fullName>
    </submittedName>
</protein>
<dbReference type="InterPro" id="IPR052524">
    <property type="entry name" value="MFS_Cyanate_Porter"/>
</dbReference>
<feature type="transmembrane region" description="Helical" evidence="1">
    <location>
        <begin position="383"/>
        <end position="405"/>
    </location>
</feature>
<feature type="transmembrane region" description="Helical" evidence="1">
    <location>
        <begin position="143"/>
        <end position="164"/>
    </location>
</feature>
<feature type="transmembrane region" description="Helical" evidence="1">
    <location>
        <begin position="297"/>
        <end position="315"/>
    </location>
</feature>
<feature type="transmembrane region" description="Helical" evidence="1">
    <location>
        <begin position="86"/>
        <end position="103"/>
    </location>
</feature>